<protein>
    <submittedName>
        <fullName evidence="2">Uncharacterized protein</fullName>
    </submittedName>
</protein>
<evidence type="ECO:0000313" key="2">
    <source>
        <dbReference type="EMBL" id="KIY98711.1"/>
    </source>
</evidence>
<name>A0A0D2MD71_9CHLO</name>
<dbReference type="Proteomes" id="UP000054498">
    <property type="component" value="Unassembled WGS sequence"/>
</dbReference>
<dbReference type="EMBL" id="KK102090">
    <property type="protein sequence ID" value="KIY98711.1"/>
    <property type="molecule type" value="Genomic_DNA"/>
</dbReference>
<reference evidence="2 3" key="1">
    <citation type="journal article" date="2013" name="BMC Genomics">
        <title>Reconstruction of the lipid metabolism for the microalga Monoraphidium neglectum from its genome sequence reveals characteristics suitable for biofuel production.</title>
        <authorList>
            <person name="Bogen C."/>
            <person name="Al-Dilaimi A."/>
            <person name="Albersmeier A."/>
            <person name="Wichmann J."/>
            <person name="Grundmann M."/>
            <person name="Rupp O."/>
            <person name="Lauersen K.J."/>
            <person name="Blifernez-Klassen O."/>
            <person name="Kalinowski J."/>
            <person name="Goesmann A."/>
            <person name="Mussgnug J.H."/>
            <person name="Kruse O."/>
        </authorList>
    </citation>
    <scope>NUCLEOTIDE SEQUENCE [LARGE SCALE GENOMIC DNA]</scope>
    <source>
        <strain evidence="2 3">SAG 48.87</strain>
    </source>
</reference>
<gene>
    <name evidence="2" type="ORF">MNEG_9251</name>
</gene>
<sequence length="175" mass="18451">MLRANADASGHQIFAAEEDIILRELEITDLFLHNTGALPEPLAAGGARALAAATLQLTNVLAAGSPFRTLQILKRHPGLLRLTPRDIGARVLALKLLLPSCNVGDLLYQKPALLLMDDLCKQASGGQAPNAGSRSRPRGGRMGRDACGGLGRARQGVVALAARRRRESSLAPALP</sequence>
<dbReference type="GeneID" id="25742126"/>
<accession>A0A0D2MD71</accession>
<evidence type="ECO:0000313" key="3">
    <source>
        <dbReference type="Proteomes" id="UP000054498"/>
    </source>
</evidence>
<dbReference type="KEGG" id="mng:MNEG_9251"/>
<proteinExistence type="predicted"/>
<organism evidence="2 3">
    <name type="scientific">Monoraphidium neglectum</name>
    <dbReference type="NCBI Taxonomy" id="145388"/>
    <lineage>
        <taxon>Eukaryota</taxon>
        <taxon>Viridiplantae</taxon>
        <taxon>Chlorophyta</taxon>
        <taxon>core chlorophytes</taxon>
        <taxon>Chlorophyceae</taxon>
        <taxon>CS clade</taxon>
        <taxon>Sphaeropleales</taxon>
        <taxon>Selenastraceae</taxon>
        <taxon>Monoraphidium</taxon>
    </lineage>
</organism>
<dbReference type="OrthoDB" id="549129at2759"/>
<dbReference type="AlphaFoldDB" id="A0A0D2MD71"/>
<feature type="region of interest" description="Disordered" evidence="1">
    <location>
        <begin position="124"/>
        <end position="149"/>
    </location>
</feature>
<evidence type="ECO:0000256" key="1">
    <source>
        <dbReference type="SAM" id="MobiDB-lite"/>
    </source>
</evidence>
<dbReference type="RefSeq" id="XP_013897731.1">
    <property type="nucleotide sequence ID" value="XM_014042277.1"/>
</dbReference>
<keyword evidence="3" id="KW-1185">Reference proteome</keyword>